<sequence>MKTLISATAAIAMLAGANTAFAAERETFAKEIHVGDLDLQTEEGQQTLDDRIRRVAIQECNVRQADTARAKAASRACMRETMTNGRVEMAKKIDATRYGG</sequence>
<gene>
    <name evidence="1" type="ORF">AB433_16595</name>
</gene>
<reference evidence="1 2" key="1">
    <citation type="submission" date="2015-06" db="EMBL/GenBank/DDBJ databases">
        <authorList>
            <person name="Zeng Y."/>
            <person name="Huang Y."/>
        </authorList>
    </citation>
    <scope>NUCLEOTIDE SEQUENCE [LARGE SCALE GENOMIC DNA]</scope>
    <source>
        <strain evidence="1 2">PQ-2</strain>
    </source>
</reference>
<dbReference type="OrthoDB" id="7450905at2"/>
<proteinExistence type="predicted"/>
<evidence type="ECO:0000313" key="2">
    <source>
        <dbReference type="Proteomes" id="UP000035287"/>
    </source>
</evidence>
<accession>A0A0G3XKV6</accession>
<dbReference type="InterPro" id="IPR030972">
    <property type="entry name" value="UrcA_uranyl"/>
</dbReference>
<dbReference type="PATRIC" id="fig|1348774.3.peg.3485"/>
<dbReference type="KEGG" id="cna:AB433_16595"/>
<protein>
    <submittedName>
        <fullName evidence="1">Uncharacterized protein</fullName>
    </submittedName>
</protein>
<dbReference type="RefSeq" id="WP_047822582.1">
    <property type="nucleotide sequence ID" value="NZ_CP011770.1"/>
</dbReference>
<dbReference type="EMBL" id="CP011770">
    <property type="protein sequence ID" value="AKM11224.1"/>
    <property type="molecule type" value="Genomic_DNA"/>
</dbReference>
<dbReference type="NCBIfam" id="TIGR04433">
    <property type="entry name" value="UrcA_uranyl"/>
    <property type="match status" value="1"/>
</dbReference>
<evidence type="ECO:0000313" key="1">
    <source>
        <dbReference type="EMBL" id="AKM11224.1"/>
    </source>
</evidence>
<dbReference type="Proteomes" id="UP000035287">
    <property type="component" value="Chromosome"/>
</dbReference>
<dbReference type="AlphaFoldDB" id="A0A0G3XKV6"/>
<keyword evidence="2" id="KW-1185">Reference proteome</keyword>
<name>A0A0G3XKV6_9SPHN</name>
<organism evidence="1 2">
    <name type="scientific">Croceicoccus naphthovorans</name>
    <dbReference type="NCBI Taxonomy" id="1348774"/>
    <lineage>
        <taxon>Bacteria</taxon>
        <taxon>Pseudomonadati</taxon>
        <taxon>Pseudomonadota</taxon>
        <taxon>Alphaproteobacteria</taxon>
        <taxon>Sphingomonadales</taxon>
        <taxon>Erythrobacteraceae</taxon>
        <taxon>Croceicoccus</taxon>
    </lineage>
</organism>